<dbReference type="PROSITE" id="PS51123">
    <property type="entry name" value="OMPA_2"/>
    <property type="match status" value="1"/>
</dbReference>
<sequence length="222" mass="22797">MIRATKPIALALVTALSLSACTTGPIFNENDPNAQAKTGALAGAAMGAVAGRLLGGGDKGERNRATVAGALVGAAAGAAIGNQLDKQEAELRQQLGNNVDIANTGDRLIVTMPQDILFATDSAELRPGLVGDLRDVAQSLLAYPDTTAQVIGHTDSDGDAAYNLNLSQRRAQAVVNVLAGEGVPGYRLQAIGRGEDQPVASNLTPEGKAQNRRVQIVILPNA</sequence>
<feature type="domain" description="OmpA-like" evidence="6">
    <location>
        <begin position="105"/>
        <end position="222"/>
    </location>
</feature>
<evidence type="ECO:0000313" key="7">
    <source>
        <dbReference type="EMBL" id="CUH79301.1"/>
    </source>
</evidence>
<evidence type="ECO:0000256" key="4">
    <source>
        <dbReference type="PROSITE-ProRule" id="PRU00473"/>
    </source>
</evidence>
<feature type="chain" id="PRO_5006063876" evidence="5">
    <location>
        <begin position="23"/>
        <end position="222"/>
    </location>
</feature>
<dbReference type="InterPro" id="IPR050330">
    <property type="entry name" value="Bact_OuterMem_StrucFunc"/>
</dbReference>
<evidence type="ECO:0000256" key="1">
    <source>
        <dbReference type="ARBA" id="ARBA00004442"/>
    </source>
</evidence>
<dbReference type="Gene3D" id="3.30.1330.60">
    <property type="entry name" value="OmpA-like domain"/>
    <property type="match status" value="1"/>
</dbReference>
<proteinExistence type="predicted"/>
<evidence type="ECO:0000256" key="5">
    <source>
        <dbReference type="SAM" id="SignalP"/>
    </source>
</evidence>
<dbReference type="InterPro" id="IPR006665">
    <property type="entry name" value="OmpA-like"/>
</dbReference>
<dbReference type="InterPro" id="IPR036737">
    <property type="entry name" value="OmpA-like_sf"/>
</dbReference>
<dbReference type="CDD" id="cd07185">
    <property type="entry name" value="OmpA_C-like"/>
    <property type="match status" value="1"/>
</dbReference>
<dbReference type="OrthoDB" id="9782229at2"/>
<keyword evidence="7" id="KW-0449">Lipoprotein</keyword>
<comment type="subcellular location">
    <subcellularLocation>
        <location evidence="1">Cell outer membrane</location>
    </subcellularLocation>
</comment>
<dbReference type="InterPro" id="IPR006664">
    <property type="entry name" value="OMP_bac"/>
</dbReference>
<keyword evidence="3" id="KW-0998">Cell outer membrane</keyword>
<gene>
    <name evidence="7" type="primary">yiaD_3</name>
    <name evidence="7" type="ORF">TRN7648_02400</name>
</gene>
<dbReference type="GO" id="GO:0009279">
    <property type="term" value="C:cell outer membrane"/>
    <property type="evidence" value="ECO:0007669"/>
    <property type="project" value="UniProtKB-SubCell"/>
</dbReference>
<dbReference type="SUPFAM" id="SSF103088">
    <property type="entry name" value="OmpA-like"/>
    <property type="match status" value="1"/>
</dbReference>
<keyword evidence="2 4" id="KW-0472">Membrane</keyword>
<dbReference type="PANTHER" id="PTHR30329">
    <property type="entry name" value="STATOR ELEMENT OF FLAGELLAR MOTOR COMPLEX"/>
    <property type="match status" value="1"/>
</dbReference>
<accession>A0A0P1GYG1</accession>
<reference evidence="7 8" key="1">
    <citation type="submission" date="2015-09" db="EMBL/GenBank/DDBJ databases">
        <authorList>
            <consortium name="Swine Surveillance"/>
        </authorList>
    </citation>
    <scope>NUCLEOTIDE SEQUENCE [LARGE SCALE GENOMIC DNA]</scope>
    <source>
        <strain evidence="7 8">CECT 7648</strain>
    </source>
</reference>
<dbReference type="EMBL" id="CYSE01000004">
    <property type="protein sequence ID" value="CUH79301.1"/>
    <property type="molecule type" value="Genomic_DNA"/>
</dbReference>
<evidence type="ECO:0000256" key="2">
    <source>
        <dbReference type="ARBA" id="ARBA00023136"/>
    </source>
</evidence>
<dbReference type="InterPro" id="IPR039567">
    <property type="entry name" value="Gly-zipper"/>
</dbReference>
<dbReference type="STRING" id="441103.TRN7648_02400"/>
<protein>
    <submittedName>
        <fullName evidence="7">Inner membrane lipoprotein YiaD</fullName>
    </submittedName>
</protein>
<keyword evidence="5" id="KW-0732">Signal</keyword>
<evidence type="ECO:0000313" key="8">
    <source>
        <dbReference type="Proteomes" id="UP000054935"/>
    </source>
</evidence>
<dbReference type="AlphaFoldDB" id="A0A0P1GYG1"/>
<evidence type="ECO:0000256" key="3">
    <source>
        <dbReference type="ARBA" id="ARBA00023237"/>
    </source>
</evidence>
<dbReference type="PRINTS" id="PR01023">
    <property type="entry name" value="NAFLGMOTY"/>
</dbReference>
<keyword evidence="8" id="KW-1185">Reference proteome</keyword>
<organism evidence="7 8">
    <name type="scientific">Tropicibacter naphthalenivorans</name>
    <dbReference type="NCBI Taxonomy" id="441103"/>
    <lineage>
        <taxon>Bacteria</taxon>
        <taxon>Pseudomonadati</taxon>
        <taxon>Pseudomonadota</taxon>
        <taxon>Alphaproteobacteria</taxon>
        <taxon>Rhodobacterales</taxon>
        <taxon>Roseobacteraceae</taxon>
        <taxon>Tropicibacter</taxon>
    </lineage>
</organism>
<dbReference type="PANTHER" id="PTHR30329:SF21">
    <property type="entry name" value="LIPOPROTEIN YIAD-RELATED"/>
    <property type="match status" value="1"/>
</dbReference>
<feature type="signal peptide" evidence="5">
    <location>
        <begin position="1"/>
        <end position="22"/>
    </location>
</feature>
<dbReference type="Pfam" id="PF00691">
    <property type="entry name" value="OmpA"/>
    <property type="match status" value="1"/>
</dbReference>
<dbReference type="PROSITE" id="PS51257">
    <property type="entry name" value="PROKAR_LIPOPROTEIN"/>
    <property type="match status" value="1"/>
</dbReference>
<dbReference type="PRINTS" id="PR01021">
    <property type="entry name" value="OMPADOMAIN"/>
</dbReference>
<dbReference type="Proteomes" id="UP000054935">
    <property type="component" value="Unassembled WGS sequence"/>
</dbReference>
<name>A0A0P1GYG1_9RHOB</name>
<evidence type="ECO:0000259" key="6">
    <source>
        <dbReference type="PROSITE" id="PS51123"/>
    </source>
</evidence>
<dbReference type="RefSeq" id="WP_058247907.1">
    <property type="nucleotide sequence ID" value="NZ_CYSE01000004.1"/>
</dbReference>
<dbReference type="Pfam" id="PF13488">
    <property type="entry name" value="Gly-zipper_Omp"/>
    <property type="match status" value="1"/>
</dbReference>